<keyword evidence="2" id="KW-1185">Reference proteome</keyword>
<protein>
    <submittedName>
        <fullName evidence="1">Uncharacterized protein</fullName>
    </submittedName>
</protein>
<gene>
    <name evidence="1" type="ORF">SAMN04489717_1888</name>
</gene>
<dbReference type="Proteomes" id="UP000198983">
    <property type="component" value="Chromosome I"/>
</dbReference>
<dbReference type="STRING" id="117157.SAMN04489717_1888"/>
<proteinExistence type="predicted"/>
<organism evidence="1 2">
    <name type="scientific">Actinopolymorpha singaporensis</name>
    <dbReference type="NCBI Taxonomy" id="117157"/>
    <lineage>
        <taxon>Bacteria</taxon>
        <taxon>Bacillati</taxon>
        <taxon>Actinomycetota</taxon>
        <taxon>Actinomycetes</taxon>
        <taxon>Propionibacteriales</taxon>
        <taxon>Actinopolymorphaceae</taxon>
        <taxon>Actinopolymorpha</taxon>
    </lineage>
</organism>
<dbReference type="AlphaFoldDB" id="A0A1H1Q517"/>
<name>A0A1H1Q517_9ACTN</name>
<dbReference type="EMBL" id="LT629732">
    <property type="protein sequence ID" value="SDS18598.1"/>
    <property type="molecule type" value="Genomic_DNA"/>
</dbReference>
<accession>A0A1H1Q517</accession>
<sequence>MRSIVGLPVPVSTGAFTGTGTPERVSSKPFPTIRTVYVQFDGSRSGSSGARTSMANEPVALSVFTVADLLNSATFADRTITRVGEGVNVNDAEIGCPAVSRSLP</sequence>
<reference evidence="1 2" key="1">
    <citation type="submission" date="2016-10" db="EMBL/GenBank/DDBJ databases">
        <authorList>
            <person name="de Groot N.N."/>
        </authorList>
    </citation>
    <scope>NUCLEOTIDE SEQUENCE [LARGE SCALE GENOMIC DNA]</scope>
    <source>
        <strain evidence="1 2">DSM 22024</strain>
    </source>
</reference>
<evidence type="ECO:0000313" key="1">
    <source>
        <dbReference type="EMBL" id="SDS18598.1"/>
    </source>
</evidence>
<evidence type="ECO:0000313" key="2">
    <source>
        <dbReference type="Proteomes" id="UP000198983"/>
    </source>
</evidence>